<feature type="compositionally biased region" description="Low complexity" evidence="1">
    <location>
        <begin position="513"/>
        <end position="526"/>
    </location>
</feature>
<keyword evidence="4" id="KW-1185">Reference proteome</keyword>
<feature type="domain" description="DUF6532" evidence="2">
    <location>
        <begin position="207"/>
        <end position="413"/>
    </location>
</feature>
<dbReference type="OrthoDB" id="3056889at2759"/>
<dbReference type="EMBL" id="ML770105">
    <property type="protein sequence ID" value="KAE9384639.1"/>
    <property type="molecule type" value="Genomic_DNA"/>
</dbReference>
<name>A0A6A4GGA6_9AGAR</name>
<feature type="compositionally biased region" description="Basic residues" evidence="1">
    <location>
        <begin position="1"/>
        <end position="11"/>
    </location>
</feature>
<feature type="region of interest" description="Disordered" evidence="1">
    <location>
        <begin position="127"/>
        <end position="188"/>
    </location>
</feature>
<dbReference type="Proteomes" id="UP000799118">
    <property type="component" value="Unassembled WGS sequence"/>
</dbReference>
<gene>
    <name evidence="3" type="ORF">BT96DRAFT_1007864</name>
</gene>
<dbReference type="Pfam" id="PF20149">
    <property type="entry name" value="DUF6532"/>
    <property type="match status" value="1"/>
</dbReference>
<evidence type="ECO:0000259" key="2">
    <source>
        <dbReference type="Pfam" id="PF20149"/>
    </source>
</evidence>
<reference evidence="3" key="1">
    <citation type="journal article" date="2019" name="Environ. Microbiol.">
        <title>Fungal ecological strategies reflected in gene transcription - a case study of two litter decomposers.</title>
        <authorList>
            <person name="Barbi F."/>
            <person name="Kohler A."/>
            <person name="Barry K."/>
            <person name="Baskaran P."/>
            <person name="Daum C."/>
            <person name="Fauchery L."/>
            <person name="Ihrmark K."/>
            <person name="Kuo A."/>
            <person name="LaButti K."/>
            <person name="Lipzen A."/>
            <person name="Morin E."/>
            <person name="Grigoriev I.V."/>
            <person name="Henrissat B."/>
            <person name="Lindahl B."/>
            <person name="Martin F."/>
        </authorList>
    </citation>
    <scope>NUCLEOTIDE SEQUENCE</scope>
    <source>
        <strain evidence="3">JB14</strain>
    </source>
</reference>
<protein>
    <recommendedName>
        <fullName evidence="2">DUF6532 domain-containing protein</fullName>
    </recommendedName>
</protein>
<sequence length="526" mass="57366">MSTSQKPKKPSKQLIKPNLPNSCSPKDDAENSSQLSRKRKSNHGNSSQPSKKLKTKSGGEVLKPLTSVVNGGGSRSNSQTNGTTTVAGKATGESVQLTNYMSTLIHAAPVPLPQKNQLNETEMSFLQDVSKGSSQKDDEPVSDDDDNESVENGEENREDDNEEDEDNIMVEDVNLPNSQRSKSGKDRGLSSKVLLSEFANPKLARLAKRCARMATCTVNMCPEDPLFSWPTFTDEIERLVKEGRGADLVESLKTVNDDPEGRDKLVKFMNYGASAIRLDIGRETRIRTAQYFDIPGTRSSQEIISLVTWLLKDRRYHHSGVDLETRTNDRFPFRSPLIGQLLRGYFIENKPKQDSVLVQQLHREKCIPIPLIIMIVVLIGHVLQEYASGYRMDHPFSATNLASHYRAVTNTMTNLQELSADYVDLLQTELYEAMLTAGPDIVPSQTYDYADLNAFAASAKSSAIGQGGTDADNGDSNGNNNNKHGNDDNGNGGGNGNSSSEVNGSNGNGNGSSNGEENGNSNGDAE</sequence>
<proteinExistence type="predicted"/>
<evidence type="ECO:0000256" key="1">
    <source>
        <dbReference type="SAM" id="MobiDB-lite"/>
    </source>
</evidence>
<feature type="compositionally biased region" description="Low complexity" evidence="1">
    <location>
        <begin position="469"/>
        <end position="483"/>
    </location>
</feature>
<accession>A0A6A4GGA6</accession>
<dbReference type="InterPro" id="IPR045341">
    <property type="entry name" value="DUF6532"/>
</dbReference>
<organism evidence="3 4">
    <name type="scientific">Gymnopus androsaceus JB14</name>
    <dbReference type="NCBI Taxonomy" id="1447944"/>
    <lineage>
        <taxon>Eukaryota</taxon>
        <taxon>Fungi</taxon>
        <taxon>Dikarya</taxon>
        <taxon>Basidiomycota</taxon>
        <taxon>Agaricomycotina</taxon>
        <taxon>Agaricomycetes</taxon>
        <taxon>Agaricomycetidae</taxon>
        <taxon>Agaricales</taxon>
        <taxon>Marasmiineae</taxon>
        <taxon>Omphalotaceae</taxon>
        <taxon>Gymnopus</taxon>
    </lineage>
</organism>
<feature type="region of interest" description="Disordered" evidence="1">
    <location>
        <begin position="463"/>
        <end position="526"/>
    </location>
</feature>
<feature type="compositionally biased region" description="Acidic residues" evidence="1">
    <location>
        <begin position="140"/>
        <end position="169"/>
    </location>
</feature>
<dbReference type="AlphaFoldDB" id="A0A6A4GGA6"/>
<feature type="region of interest" description="Disordered" evidence="1">
    <location>
        <begin position="1"/>
        <end position="92"/>
    </location>
</feature>
<evidence type="ECO:0000313" key="4">
    <source>
        <dbReference type="Proteomes" id="UP000799118"/>
    </source>
</evidence>
<evidence type="ECO:0000313" key="3">
    <source>
        <dbReference type="EMBL" id="KAE9384639.1"/>
    </source>
</evidence>